<proteinExistence type="inferred from homology"/>
<dbReference type="AlphaFoldDB" id="A0A369W6F8"/>
<protein>
    <submittedName>
        <fullName evidence="10">ABC transporter ATP-binding protein</fullName>
    </submittedName>
</protein>
<dbReference type="OrthoDB" id="9802264at2"/>
<dbReference type="Proteomes" id="UP000253759">
    <property type="component" value="Unassembled WGS sequence"/>
</dbReference>
<dbReference type="GO" id="GO:0016887">
    <property type="term" value="F:ATP hydrolysis activity"/>
    <property type="evidence" value="ECO:0007669"/>
    <property type="project" value="InterPro"/>
</dbReference>
<keyword evidence="7" id="KW-1278">Translocase</keyword>
<dbReference type="EMBL" id="QQNH01000010">
    <property type="protein sequence ID" value="RDE08930.1"/>
    <property type="molecule type" value="Genomic_DNA"/>
</dbReference>
<dbReference type="InterPro" id="IPR008995">
    <property type="entry name" value="Mo/tungstate-bd_C_term_dom"/>
</dbReference>
<evidence type="ECO:0000256" key="6">
    <source>
        <dbReference type="ARBA" id="ARBA00022840"/>
    </source>
</evidence>
<evidence type="ECO:0000256" key="3">
    <source>
        <dbReference type="ARBA" id="ARBA00022448"/>
    </source>
</evidence>
<keyword evidence="6 10" id="KW-0067">ATP-binding</keyword>
<comment type="caution">
    <text evidence="10">The sequence shown here is derived from an EMBL/GenBank/DDBJ whole genome shotgun (WGS) entry which is preliminary data.</text>
</comment>
<dbReference type="InterPro" id="IPR047641">
    <property type="entry name" value="ABC_transpr_MalK/UgpC-like"/>
</dbReference>
<dbReference type="PROSITE" id="PS00211">
    <property type="entry name" value="ABC_TRANSPORTER_1"/>
    <property type="match status" value="1"/>
</dbReference>
<comment type="subcellular location">
    <subcellularLocation>
        <location evidence="1">Cell inner membrane</location>
        <topology evidence="1">Peripheral membrane protein</topology>
    </subcellularLocation>
</comment>
<evidence type="ECO:0000256" key="7">
    <source>
        <dbReference type="ARBA" id="ARBA00022967"/>
    </source>
</evidence>
<dbReference type="Pfam" id="PF00005">
    <property type="entry name" value="ABC_tran"/>
    <property type="match status" value="1"/>
</dbReference>
<evidence type="ECO:0000256" key="4">
    <source>
        <dbReference type="ARBA" id="ARBA00022475"/>
    </source>
</evidence>
<dbReference type="GO" id="GO:0005524">
    <property type="term" value="F:ATP binding"/>
    <property type="evidence" value="ECO:0007669"/>
    <property type="project" value="UniProtKB-KW"/>
</dbReference>
<dbReference type="InterPro" id="IPR015855">
    <property type="entry name" value="ABC_transpr_MalK-like"/>
</dbReference>
<dbReference type="PROSITE" id="PS50893">
    <property type="entry name" value="ABC_TRANSPORTER_2"/>
    <property type="match status" value="1"/>
</dbReference>
<dbReference type="InterPro" id="IPR013611">
    <property type="entry name" value="Transp-assoc_OB_typ2"/>
</dbReference>
<keyword evidence="4" id="KW-1003">Cell membrane</keyword>
<keyword evidence="11" id="KW-1185">Reference proteome</keyword>
<dbReference type="Pfam" id="PF08402">
    <property type="entry name" value="TOBE_2"/>
    <property type="match status" value="1"/>
</dbReference>
<dbReference type="Gene3D" id="2.40.50.140">
    <property type="entry name" value="Nucleic acid-binding proteins"/>
    <property type="match status" value="1"/>
</dbReference>
<keyword evidence="5" id="KW-0547">Nucleotide-binding</keyword>
<dbReference type="InterPro" id="IPR003593">
    <property type="entry name" value="AAA+_ATPase"/>
</dbReference>
<name>A0A369W6F8_9HYPH</name>
<evidence type="ECO:0000313" key="11">
    <source>
        <dbReference type="Proteomes" id="UP000253759"/>
    </source>
</evidence>
<dbReference type="FunFam" id="3.40.50.300:FF:000042">
    <property type="entry name" value="Maltose/maltodextrin ABC transporter, ATP-binding protein"/>
    <property type="match status" value="1"/>
</dbReference>
<evidence type="ECO:0000256" key="8">
    <source>
        <dbReference type="ARBA" id="ARBA00023136"/>
    </source>
</evidence>
<dbReference type="Gene3D" id="2.40.50.100">
    <property type="match status" value="1"/>
</dbReference>
<dbReference type="CDD" id="cd03301">
    <property type="entry name" value="ABC_MalK_N"/>
    <property type="match status" value="1"/>
</dbReference>
<dbReference type="GO" id="GO:0055052">
    <property type="term" value="C:ATP-binding cassette (ABC) transporter complex, substrate-binding subunit-containing"/>
    <property type="evidence" value="ECO:0007669"/>
    <property type="project" value="TreeGrafter"/>
</dbReference>
<dbReference type="SUPFAM" id="SSF52540">
    <property type="entry name" value="P-loop containing nucleoside triphosphate hydrolases"/>
    <property type="match status" value="1"/>
</dbReference>
<dbReference type="GO" id="GO:0140359">
    <property type="term" value="F:ABC-type transporter activity"/>
    <property type="evidence" value="ECO:0007669"/>
    <property type="project" value="InterPro"/>
</dbReference>
<gene>
    <name evidence="10" type="ORF">DVH29_09270</name>
</gene>
<evidence type="ECO:0000256" key="1">
    <source>
        <dbReference type="ARBA" id="ARBA00004417"/>
    </source>
</evidence>
<dbReference type="PANTHER" id="PTHR43875:SF15">
    <property type="entry name" value="TREHALOSE IMPORT ATP-BINDING PROTEIN SUGC"/>
    <property type="match status" value="1"/>
</dbReference>
<dbReference type="InterPro" id="IPR027417">
    <property type="entry name" value="P-loop_NTPase"/>
</dbReference>
<dbReference type="InterPro" id="IPR003439">
    <property type="entry name" value="ABC_transporter-like_ATP-bd"/>
</dbReference>
<accession>A0A369W6F8</accession>
<dbReference type="GO" id="GO:0008643">
    <property type="term" value="P:carbohydrate transport"/>
    <property type="evidence" value="ECO:0007669"/>
    <property type="project" value="InterPro"/>
</dbReference>
<organism evidence="10 11">
    <name type="scientific">Pelagibacterium lacus</name>
    <dbReference type="NCBI Taxonomy" id="2282655"/>
    <lineage>
        <taxon>Bacteria</taxon>
        <taxon>Pseudomonadati</taxon>
        <taxon>Pseudomonadota</taxon>
        <taxon>Alphaproteobacteria</taxon>
        <taxon>Hyphomicrobiales</taxon>
        <taxon>Devosiaceae</taxon>
        <taxon>Pelagibacterium</taxon>
    </lineage>
</organism>
<comment type="similarity">
    <text evidence="2">Belongs to the ABC transporter superfamily.</text>
</comment>
<dbReference type="SMART" id="SM00382">
    <property type="entry name" value="AAA"/>
    <property type="match status" value="1"/>
</dbReference>
<keyword evidence="8" id="KW-0472">Membrane</keyword>
<feature type="domain" description="ABC transporter" evidence="9">
    <location>
        <begin position="4"/>
        <end position="234"/>
    </location>
</feature>
<evidence type="ECO:0000256" key="2">
    <source>
        <dbReference type="ARBA" id="ARBA00005417"/>
    </source>
</evidence>
<sequence length="349" mass="38504">MANVQFNSIFKRYGQVEVLSDVGIDIKDGEFVVLVGPSGCGKSTLLRMLAGLETVTAGTIAIGQRDVTHLPPRERDVAMVFQNYALYPHMTVADNIAFPLRMMGFAKSHIRDQVTRAAEMLGLMPYLARFPRELSGGQRQRVAMGRAVVREPDVFLFDEPLSNLDASLRVKMRGEIKQMHQRLGTTMIYVTHDQVEAMTLGDRIVVLRSGRVEQIGTPLELYNKPVNSFVAQFIGSPAMNIFEARPAADRGLAIEDMLLTDLFPLPHPLPENPLLVGIRPHDIELTPAKTSDALSGVVVLVEEMGNMSLLTVQSGSSYVQVEAPSPSSLATGAPVFMRPMKEKLHFFTE</sequence>
<evidence type="ECO:0000259" key="9">
    <source>
        <dbReference type="PROSITE" id="PS50893"/>
    </source>
</evidence>
<dbReference type="PANTHER" id="PTHR43875">
    <property type="entry name" value="MALTODEXTRIN IMPORT ATP-BINDING PROTEIN MSMX"/>
    <property type="match status" value="1"/>
</dbReference>
<dbReference type="Gene3D" id="3.40.50.300">
    <property type="entry name" value="P-loop containing nucleotide triphosphate hydrolases"/>
    <property type="match status" value="1"/>
</dbReference>
<dbReference type="InterPro" id="IPR017871">
    <property type="entry name" value="ABC_transporter-like_CS"/>
</dbReference>
<dbReference type="NCBIfam" id="NF008653">
    <property type="entry name" value="PRK11650.1"/>
    <property type="match status" value="1"/>
</dbReference>
<evidence type="ECO:0000256" key="5">
    <source>
        <dbReference type="ARBA" id="ARBA00022741"/>
    </source>
</evidence>
<reference evidence="11" key="1">
    <citation type="submission" date="2018-07" db="EMBL/GenBank/DDBJ databases">
        <authorList>
            <person name="Liu B.-T."/>
            <person name="Du Z."/>
        </authorList>
    </citation>
    <scope>NUCLEOTIDE SEQUENCE [LARGE SCALE GENOMIC DNA]</scope>
    <source>
        <strain evidence="11">XYN52</strain>
    </source>
</reference>
<dbReference type="RefSeq" id="WP_114645896.1">
    <property type="nucleotide sequence ID" value="NZ_QQNH01000010.1"/>
</dbReference>
<dbReference type="SUPFAM" id="SSF50331">
    <property type="entry name" value="MOP-like"/>
    <property type="match status" value="1"/>
</dbReference>
<dbReference type="InterPro" id="IPR012340">
    <property type="entry name" value="NA-bd_OB-fold"/>
</dbReference>
<evidence type="ECO:0000313" key="10">
    <source>
        <dbReference type="EMBL" id="RDE08930.1"/>
    </source>
</evidence>
<keyword evidence="3" id="KW-0813">Transport</keyword>